<proteinExistence type="predicted"/>
<evidence type="ECO:0000259" key="2">
    <source>
        <dbReference type="SMART" id="SM00418"/>
    </source>
</evidence>
<organism evidence="3 4">
    <name type="scientific">Candidatus Scatomorpha intestinavium</name>
    <dbReference type="NCBI Taxonomy" id="2840922"/>
    <lineage>
        <taxon>Bacteria</taxon>
        <taxon>Bacillati</taxon>
        <taxon>Bacillota</taxon>
        <taxon>Clostridia</taxon>
        <taxon>Eubacteriales</taxon>
        <taxon>Candidatus Scatomorpha</taxon>
    </lineage>
</organism>
<dbReference type="EMBL" id="DVGA01000053">
    <property type="protein sequence ID" value="HIQ78672.1"/>
    <property type="molecule type" value="Genomic_DNA"/>
</dbReference>
<evidence type="ECO:0000313" key="4">
    <source>
        <dbReference type="Proteomes" id="UP000824262"/>
    </source>
</evidence>
<dbReference type="InterPro" id="IPR036390">
    <property type="entry name" value="WH_DNA-bd_sf"/>
</dbReference>
<dbReference type="Gene3D" id="1.10.10.10">
    <property type="entry name" value="Winged helix-like DNA-binding domain superfamily/Winged helix DNA-binding domain"/>
    <property type="match status" value="1"/>
</dbReference>
<evidence type="ECO:0000256" key="1">
    <source>
        <dbReference type="SAM" id="Coils"/>
    </source>
</evidence>
<gene>
    <name evidence="3" type="ORF">IAB77_05375</name>
</gene>
<dbReference type="InterPro" id="IPR036388">
    <property type="entry name" value="WH-like_DNA-bd_sf"/>
</dbReference>
<dbReference type="GO" id="GO:0003700">
    <property type="term" value="F:DNA-binding transcription factor activity"/>
    <property type="evidence" value="ECO:0007669"/>
    <property type="project" value="InterPro"/>
</dbReference>
<dbReference type="SUPFAM" id="SSF46785">
    <property type="entry name" value="Winged helix' DNA-binding domain"/>
    <property type="match status" value="1"/>
</dbReference>
<reference evidence="3" key="1">
    <citation type="submission" date="2020-10" db="EMBL/GenBank/DDBJ databases">
        <authorList>
            <person name="Gilroy R."/>
        </authorList>
    </citation>
    <scope>NUCLEOTIDE SEQUENCE</scope>
    <source>
        <strain evidence="3">ChiBcolR7-354</strain>
    </source>
</reference>
<reference evidence="3" key="2">
    <citation type="journal article" date="2021" name="PeerJ">
        <title>Extensive microbial diversity within the chicken gut microbiome revealed by metagenomics and culture.</title>
        <authorList>
            <person name="Gilroy R."/>
            <person name="Ravi A."/>
            <person name="Getino M."/>
            <person name="Pursley I."/>
            <person name="Horton D.L."/>
            <person name="Alikhan N.F."/>
            <person name="Baker D."/>
            <person name="Gharbi K."/>
            <person name="Hall N."/>
            <person name="Watson M."/>
            <person name="Adriaenssens E.M."/>
            <person name="Foster-Nyarko E."/>
            <person name="Jarju S."/>
            <person name="Secka A."/>
            <person name="Antonio M."/>
            <person name="Oren A."/>
            <person name="Chaudhuri R.R."/>
            <person name="La Ragione R."/>
            <person name="Hildebrand F."/>
            <person name="Pallen M.J."/>
        </authorList>
    </citation>
    <scope>NUCLEOTIDE SEQUENCE</scope>
    <source>
        <strain evidence="3">ChiBcolR7-354</strain>
    </source>
</reference>
<evidence type="ECO:0000313" key="3">
    <source>
        <dbReference type="EMBL" id="HIQ78672.1"/>
    </source>
</evidence>
<keyword evidence="1" id="KW-0175">Coiled coil</keyword>
<dbReference type="SMART" id="SM00418">
    <property type="entry name" value="HTH_ARSR"/>
    <property type="match status" value="1"/>
</dbReference>
<feature type="coiled-coil region" evidence="1">
    <location>
        <begin position="2"/>
        <end position="29"/>
    </location>
</feature>
<feature type="domain" description="HTH arsR-type" evidence="2">
    <location>
        <begin position="118"/>
        <end position="196"/>
    </location>
</feature>
<dbReference type="InterPro" id="IPR001845">
    <property type="entry name" value="HTH_ArsR_DNA-bd_dom"/>
</dbReference>
<name>A0A9D0ZDK7_9FIRM</name>
<accession>A0A9D0ZDK7</accession>
<comment type="caution">
    <text evidence="3">The sequence shown here is derived from an EMBL/GenBank/DDBJ whole genome shotgun (WGS) entry which is preliminary data.</text>
</comment>
<protein>
    <submittedName>
        <fullName evidence="3">Helix-turn-helix transcriptional regulator</fullName>
    </submittedName>
</protein>
<dbReference type="Proteomes" id="UP000824262">
    <property type="component" value="Unassembled WGS sequence"/>
</dbReference>
<dbReference type="AlphaFoldDB" id="A0A9D0ZDK7"/>
<sequence>MERDYGNEIDSLRAQMERLQGETAAQLEKLSGMVASLLPNSPPAEKLERVHVMRGMHPDERLSDMMEELCRKTEETGADGLVTYLGVYNSGGRQSNWIRNAVPAGELLSLIESGVAGKVLSCIGNADRLSILLEILRGPKTVAKLVEKCGFGSTGQVYHHMKPLLAADVIAEDAQQKGVYVIRPRKVQGIIMLLAGISDMVDETYTQGAGETPEA</sequence>